<dbReference type="EC" id="2.4.99.28" evidence="11"/>
<keyword evidence="4 11" id="KW-0808">Transferase</keyword>
<feature type="transmembrane region" description="Helical" evidence="11">
    <location>
        <begin position="273"/>
        <end position="295"/>
    </location>
</feature>
<keyword evidence="10 11" id="KW-0961">Cell wall biogenesis/degradation</keyword>
<keyword evidence="7 11" id="KW-0573">Peptidoglycan synthesis</keyword>
<evidence type="ECO:0000256" key="3">
    <source>
        <dbReference type="ARBA" id="ARBA00022676"/>
    </source>
</evidence>
<keyword evidence="9 11" id="KW-0472">Membrane</keyword>
<evidence type="ECO:0000256" key="7">
    <source>
        <dbReference type="ARBA" id="ARBA00022984"/>
    </source>
</evidence>
<evidence type="ECO:0000256" key="11">
    <source>
        <dbReference type="HAMAP-Rule" id="MF_02079"/>
    </source>
</evidence>
<keyword evidence="2 11" id="KW-1003">Cell membrane</keyword>
<dbReference type="HAMAP" id="MF_02079">
    <property type="entry name" value="PGT_RodA"/>
    <property type="match status" value="1"/>
</dbReference>
<dbReference type="NCBIfam" id="TIGR02210">
    <property type="entry name" value="rodA_shape"/>
    <property type="match status" value="1"/>
</dbReference>
<dbReference type="AlphaFoldDB" id="A0A9D1R1W8"/>
<feature type="transmembrane region" description="Helical" evidence="11">
    <location>
        <begin position="186"/>
        <end position="204"/>
    </location>
</feature>
<dbReference type="GO" id="GO:0009252">
    <property type="term" value="P:peptidoglycan biosynthetic process"/>
    <property type="evidence" value="ECO:0007669"/>
    <property type="project" value="UniProtKB-UniRule"/>
</dbReference>
<evidence type="ECO:0000256" key="4">
    <source>
        <dbReference type="ARBA" id="ARBA00022679"/>
    </source>
</evidence>
<sequence>MVMDRRLLTHINWGLLAAMLLLFWVGIGNLYSASGVRVEDGISLGPYYERQMIWGAFGLVAMLGCMSFDYRHLQALALPFFLAVLFSLCLIPIFGKVIYGARRWIDLGFFHFQPSEMAKIAVLLMGAHALSGDGEPLSWKRLFQVACVGLVPAAFIVAQPDLGTALTVLAILGGMILYHGIQKRVLLVCLIALPLMLPAGWFALHDYQKQRIMTFLDPANDPRGAGYHIIQSKIAIGSGQIWGKGFLEGTQSKLSFLPEKHTDFAIAVFGEEWGFVGCVGLMALFSLFLLGIFNTVRSAKDRFGSNLAAGIFIYFFWQIFINAGMVVGIMPVVGIPLPFISYGGSATLVNFALVGLVLNISMRRFLFKT</sequence>
<comment type="subcellular location">
    <subcellularLocation>
        <location evidence="11">Cell membrane</location>
        <topology evidence="11">Multi-pass membrane protein</topology>
    </subcellularLocation>
    <subcellularLocation>
        <location evidence="1">Membrane</location>
        <topology evidence="1">Multi-pass membrane protein</topology>
    </subcellularLocation>
</comment>
<dbReference type="PANTHER" id="PTHR30474:SF1">
    <property type="entry name" value="PEPTIDOGLYCAN GLYCOSYLTRANSFERASE MRDB"/>
    <property type="match status" value="1"/>
</dbReference>
<comment type="caution">
    <text evidence="12">The sequence shown here is derived from an EMBL/GenBank/DDBJ whole genome shotgun (WGS) entry which is preliminary data.</text>
</comment>
<feature type="transmembrane region" description="Helical" evidence="11">
    <location>
        <begin position="75"/>
        <end position="99"/>
    </location>
</feature>
<dbReference type="GO" id="GO:0032153">
    <property type="term" value="C:cell division site"/>
    <property type="evidence" value="ECO:0007669"/>
    <property type="project" value="TreeGrafter"/>
</dbReference>
<dbReference type="Proteomes" id="UP000824264">
    <property type="component" value="Unassembled WGS sequence"/>
</dbReference>
<dbReference type="PROSITE" id="PS00428">
    <property type="entry name" value="FTSW_RODA_SPOVE"/>
    <property type="match status" value="1"/>
</dbReference>
<dbReference type="GO" id="GO:0005886">
    <property type="term" value="C:plasma membrane"/>
    <property type="evidence" value="ECO:0007669"/>
    <property type="project" value="UniProtKB-SubCell"/>
</dbReference>
<dbReference type="EMBL" id="DXGI01000385">
    <property type="protein sequence ID" value="HIW79517.1"/>
    <property type="molecule type" value="Genomic_DNA"/>
</dbReference>
<dbReference type="InterPro" id="IPR018365">
    <property type="entry name" value="Cell_cycle_FtsW-rel_CS"/>
</dbReference>
<reference evidence="12" key="1">
    <citation type="journal article" date="2021" name="PeerJ">
        <title>Extensive microbial diversity within the chicken gut microbiome revealed by metagenomics and culture.</title>
        <authorList>
            <person name="Gilroy R."/>
            <person name="Ravi A."/>
            <person name="Getino M."/>
            <person name="Pursley I."/>
            <person name="Horton D.L."/>
            <person name="Alikhan N.F."/>
            <person name="Baker D."/>
            <person name="Gharbi K."/>
            <person name="Hall N."/>
            <person name="Watson M."/>
            <person name="Adriaenssens E.M."/>
            <person name="Foster-Nyarko E."/>
            <person name="Jarju S."/>
            <person name="Secka A."/>
            <person name="Antonio M."/>
            <person name="Oren A."/>
            <person name="Chaudhuri R.R."/>
            <person name="La Ragione R."/>
            <person name="Hildebrand F."/>
            <person name="Pallen M.J."/>
        </authorList>
    </citation>
    <scope>NUCLEOTIDE SEQUENCE</scope>
    <source>
        <strain evidence="12">ChiSxjej5B17-1746</strain>
    </source>
</reference>
<protein>
    <recommendedName>
        <fullName evidence="11">Peptidoglycan glycosyltransferase RodA</fullName>
        <shortName evidence="11">PGT</shortName>
        <ecNumber evidence="11">2.4.99.28</ecNumber>
    </recommendedName>
    <alternativeName>
        <fullName evidence="11">Cell elongation protein RodA</fullName>
    </alternativeName>
    <alternativeName>
        <fullName evidence="11">Cell wall polymerase</fullName>
    </alternativeName>
    <alternativeName>
        <fullName evidence="11">Peptidoglycan polymerase</fullName>
        <shortName evidence="11">PG polymerase</shortName>
    </alternativeName>
</protein>
<organism evidence="12 13">
    <name type="scientific">Candidatus Bilophila faecipullorum</name>
    <dbReference type="NCBI Taxonomy" id="2838482"/>
    <lineage>
        <taxon>Bacteria</taxon>
        <taxon>Pseudomonadati</taxon>
        <taxon>Thermodesulfobacteriota</taxon>
        <taxon>Desulfovibrionia</taxon>
        <taxon>Desulfovibrionales</taxon>
        <taxon>Desulfovibrionaceae</taxon>
        <taxon>Bilophila</taxon>
    </lineage>
</organism>
<evidence type="ECO:0000313" key="12">
    <source>
        <dbReference type="EMBL" id="HIW79517.1"/>
    </source>
</evidence>
<comment type="function">
    <text evidence="11">Peptidoglycan polymerase that is essential for cell wall elongation.</text>
</comment>
<gene>
    <name evidence="11 12" type="primary">rodA</name>
    <name evidence="12" type="ORF">H9874_10305</name>
</gene>
<evidence type="ECO:0000256" key="6">
    <source>
        <dbReference type="ARBA" id="ARBA00022960"/>
    </source>
</evidence>
<dbReference type="GO" id="GO:0051301">
    <property type="term" value="P:cell division"/>
    <property type="evidence" value="ECO:0007669"/>
    <property type="project" value="InterPro"/>
</dbReference>
<dbReference type="GO" id="GO:0015648">
    <property type="term" value="F:lipid-linked peptidoglycan transporter activity"/>
    <property type="evidence" value="ECO:0007669"/>
    <property type="project" value="TreeGrafter"/>
</dbReference>
<feature type="transmembrane region" description="Helical" evidence="11">
    <location>
        <begin position="307"/>
        <end position="333"/>
    </location>
</feature>
<keyword evidence="3 11" id="KW-0328">Glycosyltransferase</keyword>
<feature type="transmembrane region" description="Helical" evidence="11">
    <location>
        <begin position="164"/>
        <end position="181"/>
    </location>
</feature>
<name>A0A9D1R1W8_9BACT</name>
<keyword evidence="5 11" id="KW-0812">Transmembrane</keyword>
<proteinExistence type="inferred from homology"/>
<dbReference type="Pfam" id="PF01098">
    <property type="entry name" value="FTSW_RODA_SPOVE"/>
    <property type="match status" value="1"/>
</dbReference>
<comment type="catalytic activity">
    <reaction evidence="11">
        <text>[GlcNAc-(1-&gt;4)-Mur2Ac(oyl-L-Ala-gamma-D-Glu-L-Lys-D-Ala-D-Ala)](n)-di-trans,octa-cis-undecaprenyl diphosphate + beta-D-GlcNAc-(1-&gt;4)-Mur2Ac(oyl-L-Ala-gamma-D-Glu-L-Lys-D-Ala-D-Ala)-di-trans,octa-cis-undecaprenyl diphosphate = [GlcNAc-(1-&gt;4)-Mur2Ac(oyl-L-Ala-gamma-D-Glu-L-Lys-D-Ala-D-Ala)](n+1)-di-trans,octa-cis-undecaprenyl diphosphate + di-trans,octa-cis-undecaprenyl diphosphate + H(+)</text>
        <dbReference type="Rhea" id="RHEA:23708"/>
        <dbReference type="Rhea" id="RHEA-COMP:9602"/>
        <dbReference type="Rhea" id="RHEA-COMP:9603"/>
        <dbReference type="ChEBI" id="CHEBI:15378"/>
        <dbReference type="ChEBI" id="CHEBI:58405"/>
        <dbReference type="ChEBI" id="CHEBI:60033"/>
        <dbReference type="ChEBI" id="CHEBI:78435"/>
        <dbReference type="EC" id="2.4.99.28"/>
    </reaction>
</comment>
<dbReference type="GO" id="GO:0071555">
    <property type="term" value="P:cell wall organization"/>
    <property type="evidence" value="ECO:0007669"/>
    <property type="project" value="UniProtKB-KW"/>
</dbReference>
<feature type="transmembrane region" description="Helical" evidence="11">
    <location>
        <begin position="12"/>
        <end position="31"/>
    </location>
</feature>
<accession>A0A9D1R1W8</accession>
<evidence type="ECO:0000256" key="8">
    <source>
        <dbReference type="ARBA" id="ARBA00022989"/>
    </source>
</evidence>
<reference evidence="12" key="2">
    <citation type="submission" date="2021-04" db="EMBL/GenBank/DDBJ databases">
        <authorList>
            <person name="Gilroy R."/>
        </authorList>
    </citation>
    <scope>NUCLEOTIDE SEQUENCE</scope>
    <source>
        <strain evidence="12">ChiSxjej5B17-1746</strain>
    </source>
</reference>
<keyword evidence="6 11" id="KW-0133">Cell shape</keyword>
<dbReference type="InterPro" id="IPR011923">
    <property type="entry name" value="RodA/MrdB"/>
</dbReference>
<dbReference type="InterPro" id="IPR001182">
    <property type="entry name" value="FtsW/RodA"/>
</dbReference>
<evidence type="ECO:0000256" key="5">
    <source>
        <dbReference type="ARBA" id="ARBA00022692"/>
    </source>
</evidence>
<comment type="pathway">
    <text evidence="11">Cell wall biogenesis; peptidoglycan biosynthesis.</text>
</comment>
<comment type="similarity">
    <text evidence="11">Belongs to the SEDS family. MrdB/RodA subfamily.</text>
</comment>
<dbReference type="GO" id="GO:0008955">
    <property type="term" value="F:peptidoglycan glycosyltransferase activity"/>
    <property type="evidence" value="ECO:0007669"/>
    <property type="project" value="UniProtKB-UniRule"/>
</dbReference>
<feature type="transmembrane region" description="Helical" evidence="11">
    <location>
        <begin position="339"/>
        <end position="360"/>
    </location>
</feature>
<evidence type="ECO:0000313" key="13">
    <source>
        <dbReference type="Proteomes" id="UP000824264"/>
    </source>
</evidence>
<dbReference type="GO" id="GO:0008360">
    <property type="term" value="P:regulation of cell shape"/>
    <property type="evidence" value="ECO:0007669"/>
    <property type="project" value="UniProtKB-KW"/>
</dbReference>
<evidence type="ECO:0000256" key="10">
    <source>
        <dbReference type="ARBA" id="ARBA00023316"/>
    </source>
</evidence>
<evidence type="ECO:0000256" key="2">
    <source>
        <dbReference type="ARBA" id="ARBA00022475"/>
    </source>
</evidence>
<dbReference type="PANTHER" id="PTHR30474">
    <property type="entry name" value="CELL CYCLE PROTEIN"/>
    <property type="match status" value="1"/>
</dbReference>
<keyword evidence="8 11" id="KW-1133">Transmembrane helix</keyword>
<evidence type="ECO:0000256" key="1">
    <source>
        <dbReference type="ARBA" id="ARBA00004141"/>
    </source>
</evidence>
<evidence type="ECO:0000256" key="9">
    <source>
        <dbReference type="ARBA" id="ARBA00023136"/>
    </source>
</evidence>
<feature type="transmembrane region" description="Helical" evidence="11">
    <location>
        <begin position="51"/>
        <end position="68"/>
    </location>
</feature>